<feature type="chain" id="PRO_5044978690" description="Transmembrane 9 superfamily member" evidence="7">
    <location>
        <begin position="22"/>
        <end position="592"/>
    </location>
</feature>
<dbReference type="Proteomes" id="UP001141327">
    <property type="component" value="Unassembled WGS sequence"/>
</dbReference>
<sequence length="592" mass="66722">MRPTLLFVCLVASVLVQLVAAETKEYAFGDPVSVLVNKVGPYGNPTETYPYYSLPFCRPPDDQLTTKRQNLGEVLGGDSLMSSLYKIQFQVPLTNEKLCTAKLDSKDITAFRHAILNEHYFEMLLDDLPVWGYVGKHVPISDIFTTKDLSRCFLLTHLDFKLGFNGNRVVEVNITADPASQVELKPVKANTPVAPLSVEFTYSVQWRPSPIEYDHRMEHYLQSGFFGRELEIHWIGIVNSFIFVVSLTTVLAYIMIRILKRDYQKLEEEEDADSGWKLLHGDVFRFPSHVSVLSALLGVGTQLGTLCFMMLILAVVGVFYPGNRGSLFVGALIVYSLTAGIAGYVSARWYKRLNGQRWARNILLTGGLVLIPVSSVFLVLNFVAAAYGSNAAMPFGTIMVLILIALTVTVPLTLFGGLMGKNSNATFEVPCRTRSVPGLIPKLPCYRSFAPQLLMAGFLPFSSIYIELYYIYSSIWGHHLYTLFGILLVVFAILLIVTACVTVMHIYFQLSSEDYRWWWPSFFYGGSTGLFMYGYCFVFYFTRSSMTGFLQTSFYFGWMLLICYGFFLMLGAVGFYASMAFIRKIYQVVKSE</sequence>
<keyword evidence="3 7" id="KW-0812">Transmembrane</keyword>
<keyword evidence="9" id="KW-1185">Reference proteome</keyword>
<evidence type="ECO:0000256" key="1">
    <source>
        <dbReference type="ARBA" id="ARBA00004141"/>
    </source>
</evidence>
<evidence type="ECO:0000256" key="6">
    <source>
        <dbReference type="ARBA" id="ARBA00023136"/>
    </source>
</evidence>
<feature type="transmembrane region" description="Helical" evidence="7">
    <location>
        <begin position="232"/>
        <end position="256"/>
    </location>
</feature>
<evidence type="ECO:0000256" key="4">
    <source>
        <dbReference type="ARBA" id="ARBA00022729"/>
    </source>
</evidence>
<dbReference type="EMBL" id="JAPMOS010000008">
    <property type="protein sequence ID" value="KAJ4461289.1"/>
    <property type="molecule type" value="Genomic_DNA"/>
</dbReference>
<comment type="similarity">
    <text evidence="2 7">Belongs to the nonaspanin (TM9SF) (TC 9.A.2) family.</text>
</comment>
<evidence type="ECO:0000256" key="5">
    <source>
        <dbReference type="ARBA" id="ARBA00022989"/>
    </source>
</evidence>
<evidence type="ECO:0000256" key="7">
    <source>
        <dbReference type="RuleBase" id="RU363079"/>
    </source>
</evidence>
<keyword evidence="6 7" id="KW-0472">Membrane</keyword>
<proteinExistence type="inferred from homology"/>
<gene>
    <name evidence="8" type="ORF">PAPYR_2327</name>
</gene>
<evidence type="ECO:0000256" key="3">
    <source>
        <dbReference type="ARBA" id="ARBA00022692"/>
    </source>
</evidence>
<evidence type="ECO:0000313" key="9">
    <source>
        <dbReference type="Proteomes" id="UP001141327"/>
    </source>
</evidence>
<feature type="transmembrane region" description="Helical" evidence="7">
    <location>
        <begin position="326"/>
        <end position="350"/>
    </location>
</feature>
<evidence type="ECO:0000256" key="2">
    <source>
        <dbReference type="ARBA" id="ARBA00005227"/>
    </source>
</evidence>
<feature type="transmembrane region" description="Helical" evidence="7">
    <location>
        <begin position="484"/>
        <end position="510"/>
    </location>
</feature>
<dbReference type="InterPro" id="IPR004240">
    <property type="entry name" value="EMP70"/>
</dbReference>
<feature type="transmembrane region" description="Helical" evidence="7">
    <location>
        <begin position="453"/>
        <end position="472"/>
    </location>
</feature>
<feature type="signal peptide" evidence="7">
    <location>
        <begin position="1"/>
        <end position="21"/>
    </location>
</feature>
<feature type="transmembrane region" description="Helical" evidence="7">
    <location>
        <begin position="362"/>
        <end position="387"/>
    </location>
</feature>
<feature type="transmembrane region" description="Helical" evidence="7">
    <location>
        <begin position="522"/>
        <end position="542"/>
    </location>
</feature>
<keyword evidence="4 7" id="KW-0732">Signal</keyword>
<comment type="caution">
    <text evidence="8">The sequence shown here is derived from an EMBL/GenBank/DDBJ whole genome shotgun (WGS) entry which is preliminary data.</text>
</comment>
<name>A0ABQ8UQ47_9EUKA</name>
<reference evidence="8" key="1">
    <citation type="journal article" date="2022" name="bioRxiv">
        <title>Genomics of Preaxostyla Flagellates Illuminates Evolutionary Transitions and the Path Towards Mitochondrial Loss.</title>
        <authorList>
            <person name="Novak L.V.F."/>
            <person name="Treitli S.C."/>
            <person name="Pyrih J."/>
            <person name="Halakuc P."/>
            <person name="Pipaliya S.V."/>
            <person name="Vacek V."/>
            <person name="Brzon O."/>
            <person name="Soukal P."/>
            <person name="Eme L."/>
            <person name="Dacks J.B."/>
            <person name="Karnkowska A."/>
            <person name="Elias M."/>
            <person name="Hampl V."/>
        </authorList>
    </citation>
    <scope>NUCLEOTIDE SEQUENCE</scope>
    <source>
        <strain evidence="8">RCP-MX</strain>
    </source>
</reference>
<keyword evidence="5 7" id="KW-1133">Transmembrane helix</keyword>
<protein>
    <recommendedName>
        <fullName evidence="7">Transmembrane 9 superfamily member</fullName>
    </recommendedName>
</protein>
<feature type="transmembrane region" description="Helical" evidence="7">
    <location>
        <begin position="295"/>
        <end position="320"/>
    </location>
</feature>
<accession>A0ABQ8UQ47</accession>
<dbReference type="PANTHER" id="PTHR10766">
    <property type="entry name" value="TRANSMEMBRANE 9 SUPERFAMILY PROTEIN"/>
    <property type="match status" value="1"/>
</dbReference>
<comment type="subcellular location">
    <subcellularLocation>
        <location evidence="1">Membrane</location>
        <topology evidence="1">Multi-pass membrane protein</topology>
    </subcellularLocation>
</comment>
<dbReference type="PANTHER" id="PTHR10766:SF177">
    <property type="entry name" value="TRANSMEMBRANE 9 SUPERFAMILY MEMBER 1"/>
    <property type="match status" value="1"/>
</dbReference>
<organism evidence="8 9">
    <name type="scientific">Paratrimastix pyriformis</name>
    <dbReference type="NCBI Taxonomy" id="342808"/>
    <lineage>
        <taxon>Eukaryota</taxon>
        <taxon>Metamonada</taxon>
        <taxon>Preaxostyla</taxon>
        <taxon>Paratrimastigidae</taxon>
        <taxon>Paratrimastix</taxon>
    </lineage>
</organism>
<evidence type="ECO:0000313" key="8">
    <source>
        <dbReference type="EMBL" id="KAJ4461289.1"/>
    </source>
</evidence>
<dbReference type="Pfam" id="PF02990">
    <property type="entry name" value="EMP70"/>
    <property type="match status" value="1"/>
</dbReference>
<feature type="transmembrane region" description="Helical" evidence="7">
    <location>
        <begin position="554"/>
        <end position="577"/>
    </location>
</feature>
<feature type="transmembrane region" description="Helical" evidence="7">
    <location>
        <begin position="393"/>
        <end position="415"/>
    </location>
</feature>